<dbReference type="InterPro" id="IPR051419">
    <property type="entry name" value="Lys/N-term_MeTrsfase_sf"/>
</dbReference>
<keyword evidence="6" id="KW-1185">Reference proteome</keyword>
<dbReference type="Gene3D" id="3.40.50.150">
    <property type="entry name" value="Vaccinia Virus protein VP39"/>
    <property type="match status" value="1"/>
</dbReference>
<dbReference type="InterPro" id="IPR013216">
    <property type="entry name" value="Methyltransf_11"/>
</dbReference>
<dbReference type="Proteomes" id="UP001162131">
    <property type="component" value="Unassembled WGS sequence"/>
</dbReference>
<dbReference type="PANTHER" id="PTHR12176:SF79">
    <property type="entry name" value="METHYLTRANSFERASE TYPE 11 DOMAIN-CONTAINING PROTEIN"/>
    <property type="match status" value="1"/>
</dbReference>
<dbReference type="GO" id="GO:0008757">
    <property type="term" value="F:S-adenosylmethionine-dependent methyltransferase activity"/>
    <property type="evidence" value="ECO:0007669"/>
    <property type="project" value="InterPro"/>
</dbReference>
<dbReference type="SUPFAM" id="SSF53335">
    <property type="entry name" value="S-adenosyl-L-methionine-dependent methyltransferases"/>
    <property type="match status" value="1"/>
</dbReference>
<dbReference type="GO" id="GO:0032259">
    <property type="term" value="P:methylation"/>
    <property type="evidence" value="ECO:0007669"/>
    <property type="project" value="UniProtKB-KW"/>
</dbReference>
<keyword evidence="2" id="KW-0489">Methyltransferase</keyword>
<dbReference type="InterPro" id="IPR029063">
    <property type="entry name" value="SAM-dependent_MTases_sf"/>
</dbReference>
<evidence type="ECO:0000256" key="1">
    <source>
        <dbReference type="ARBA" id="ARBA00008361"/>
    </source>
</evidence>
<proteinExistence type="inferred from homology"/>
<organism evidence="5 6">
    <name type="scientific">Blepharisma stoltei</name>
    <dbReference type="NCBI Taxonomy" id="1481888"/>
    <lineage>
        <taxon>Eukaryota</taxon>
        <taxon>Sar</taxon>
        <taxon>Alveolata</taxon>
        <taxon>Ciliophora</taxon>
        <taxon>Postciliodesmatophora</taxon>
        <taxon>Heterotrichea</taxon>
        <taxon>Heterotrichida</taxon>
        <taxon>Blepharismidae</taxon>
        <taxon>Blepharisma</taxon>
    </lineage>
</organism>
<accession>A0AAU9JT70</accession>
<evidence type="ECO:0000313" key="5">
    <source>
        <dbReference type="EMBL" id="CAG9330453.1"/>
    </source>
</evidence>
<evidence type="ECO:0000256" key="2">
    <source>
        <dbReference type="ARBA" id="ARBA00022603"/>
    </source>
</evidence>
<dbReference type="FunFam" id="3.40.50.150:FF:000217">
    <property type="entry name" value="Methyltransferase protein 13"/>
    <property type="match status" value="1"/>
</dbReference>
<reference evidence="5" key="1">
    <citation type="submission" date="2021-09" db="EMBL/GenBank/DDBJ databases">
        <authorList>
            <consortium name="AG Swart"/>
            <person name="Singh M."/>
            <person name="Singh A."/>
            <person name="Seah K."/>
            <person name="Emmerich C."/>
        </authorList>
    </citation>
    <scope>NUCLEOTIDE SEQUENCE</scope>
    <source>
        <strain evidence="5">ATCC30299</strain>
    </source>
</reference>
<dbReference type="PANTHER" id="PTHR12176">
    <property type="entry name" value="SAM-DEPENDENT METHYLTRANSFERASE SUPERFAMILY PROTEIN"/>
    <property type="match status" value="1"/>
</dbReference>
<evidence type="ECO:0000313" key="6">
    <source>
        <dbReference type="Proteomes" id="UP001162131"/>
    </source>
</evidence>
<dbReference type="AlphaFoldDB" id="A0AAU9JT70"/>
<comment type="similarity">
    <text evidence="1">Belongs to the methyltransferase superfamily.</text>
</comment>
<evidence type="ECO:0000259" key="4">
    <source>
        <dbReference type="Pfam" id="PF08241"/>
    </source>
</evidence>
<comment type="caution">
    <text evidence="5">The sequence shown here is derived from an EMBL/GenBank/DDBJ whole genome shotgun (WGS) entry which is preliminary data.</text>
</comment>
<feature type="domain" description="Methyltransferase type 11" evidence="4">
    <location>
        <begin position="47"/>
        <end position="148"/>
    </location>
</feature>
<gene>
    <name evidence="5" type="ORF">BSTOLATCC_MIC51043</name>
</gene>
<name>A0AAU9JT70_9CILI</name>
<keyword evidence="3" id="KW-0808">Transferase</keyword>
<sequence length="213" mass="24890">MVSAQYGRLGYWQERYLHKKEQFDWYQKWSGIKDIITQYIKFNEKILNVGCGNSKLAEDMHKEGYQYIMNIDNSPIVIDDMKSLYQDKEGIEFDCKDVMSMDFDTGSFDAVIDKGTLDSILCGDRSNIMAKRMLTQIHRVLKPDGIYVSISYAPPENRNRYFKQPEFSWNVFEYQIAKPVLSATAAMTKEEGSTSHYIYVCIKKRNNFIDEGR</sequence>
<dbReference type="Pfam" id="PF08241">
    <property type="entry name" value="Methyltransf_11"/>
    <property type="match status" value="1"/>
</dbReference>
<evidence type="ECO:0000256" key="3">
    <source>
        <dbReference type="ARBA" id="ARBA00022679"/>
    </source>
</evidence>
<dbReference type="CDD" id="cd02440">
    <property type="entry name" value="AdoMet_MTases"/>
    <property type="match status" value="1"/>
</dbReference>
<protein>
    <recommendedName>
        <fullName evidence="4">Methyltransferase type 11 domain-containing protein</fullName>
    </recommendedName>
</protein>
<dbReference type="EMBL" id="CAJZBQ010000051">
    <property type="protein sequence ID" value="CAG9330453.1"/>
    <property type="molecule type" value="Genomic_DNA"/>
</dbReference>